<protein>
    <recommendedName>
        <fullName evidence="1">WD repeat-containing protein 54 beta-propeller domain-containing protein</fullName>
    </recommendedName>
</protein>
<feature type="domain" description="WD repeat-containing protein 54 beta-propeller" evidence="1">
    <location>
        <begin position="11"/>
        <end position="346"/>
    </location>
</feature>
<dbReference type="SUPFAM" id="SSF50978">
    <property type="entry name" value="WD40 repeat-like"/>
    <property type="match status" value="1"/>
</dbReference>
<gene>
    <name evidence="2" type="ORF">CTOB1V02_LOCUS4995</name>
</gene>
<dbReference type="SMART" id="SM00320">
    <property type="entry name" value="WD40"/>
    <property type="match status" value="3"/>
</dbReference>
<accession>A0A7R8W8V4</accession>
<dbReference type="OrthoDB" id="756370at2759"/>
<dbReference type="InterPro" id="IPR036322">
    <property type="entry name" value="WD40_repeat_dom_sf"/>
</dbReference>
<dbReference type="InterPro" id="IPR019775">
    <property type="entry name" value="WD40_repeat_CS"/>
</dbReference>
<dbReference type="InterPro" id="IPR015943">
    <property type="entry name" value="WD40/YVTN_repeat-like_dom_sf"/>
</dbReference>
<dbReference type="InterPro" id="IPR001680">
    <property type="entry name" value="WD40_rpt"/>
</dbReference>
<dbReference type="Pfam" id="PF21031">
    <property type="entry name" value="WDR54"/>
    <property type="match status" value="1"/>
</dbReference>
<dbReference type="Gene3D" id="2.130.10.10">
    <property type="entry name" value="YVTN repeat-like/Quinoprotein amine dehydrogenase"/>
    <property type="match status" value="1"/>
</dbReference>
<evidence type="ECO:0000313" key="2">
    <source>
        <dbReference type="EMBL" id="CAD7227086.1"/>
    </source>
</evidence>
<sequence>MEVTLSSDDPLPLESSASLLFDNLVIHPKNDQWDDISFGVIHKNVLCVTFLEKDQLPGMRLVPLRNTLNLEKPSAASVQMMQVSWCTLTSTTILLAISTEGIQIFSEMGEKLLFHHEFLSPDSGEPTWEMAQGITYAGDTIFIGCSRGDILEIRFWSGCREVALSRMRGCHPNTAVTALCFMTTLVRLVSADEKGVINVWKPGDNLIRVASSMPFESCVTCLKCWKSLIIAGFATGHLRIFDLKRLLKSEPGEANSLLTLKTTAESSAHVRPVSGIAVSKRRGWALTCAEDTLIRLWELKLDKESLHCLASVALNNAPLTGVAFLKPDASKFAVSVYDIAELQVYSIAEAATA</sequence>
<reference evidence="2" key="1">
    <citation type="submission" date="2020-11" db="EMBL/GenBank/DDBJ databases">
        <authorList>
            <person name="Tran Van P."/>
        </authorList>
    </citation>
    <scope>NUCLEOTIDE SEQUENCE</scope>
</reference>
<dbReference type="InterPro" id="IPR049546">
    <property type="entry name" value="WDR54_beta_prop"/>
</dbReference>
<dbReference type="PROSITE" id="PS00678">
    <property type="entry name" value="WD_REPEATS_1"/>
    <property type="match status" value="1"/>
</dbReference>
<name>A0A7R8W8V4_9CRUS</name>
<dbReference type="EMBL" id="OB661029">
    <property type="protein sequence ID" value="CAD7227086.1"/>
    <property type="molecule type" value="Genomic_DNA"/>
</dbReference>
<dbReference type="AlphaFoldDB" id="A0A7R8W8V4"/>
<evidence type="ECO:0000259" key="1">
    <source>
        <dbReference type="Pfam" id="PF21031"/>
    </source>
</evidence>
<dbReference type="PROSITE" id="PS50082">
    <property type="entry name" value="WD_REPEATS_2"/>
    <property type="match status" value="1"/>
</dbReference>
<organism evidence="2">
    <name type="scientific">Cyprideis torosa</name>
    <dbReference type="NCBI Taxonomy" id="163714"/>
    <lineage>
        <taxon>Eukaryota</taxon>
        <taxon>Metazoa</taxon>
        <taxon>Ecdysozoa</taxon>
        <taxon>Arthropoda</taxon>
        <taxon>Crustacea</taxon>
        <taxon>Oligostraca</taxon>
        <taxon>Ostracoda</taxon>
        <taxon>Podocopa</taxon>
        <taxon>Podocopida</taxon>
        <taxon>Cytherocopina</taxon>
        <taxon>Cytheroidea</taxon>
        <taxon>Cytherideidae</taxon>
        <taxon>Cyprideis</taxon>
    </lineage>
</organism>
<proteinExistence type="predicted"/>